<name>A0A9Q0E4L7_9TELE</name>
<comment type="subcellular location">
    <subcellularLocation>
        <location evidence="1">Nucleus</location>
    </subcellularLocation>
</comment>
<dbReference type="GO" id="GO:0003677">
    <property type="term" value="F:DNA binding"/>
    <property type="evidence" value="ECO:0007669"/>
    <property type="project" value="UniProtKB-KW"/>
</dbReference>
<feature type="compositionally biased region" description="Basic and acidic residues" evidence="5">
    <location>
        <begin position="37"/>
        <end position="49"/>
    </location>
</feature>
<feature type="compositionally biased region" description="Acidic residues" evidence="5">
    <location>
        <begin position="235"/>
        <end position="250"/>
    </location>
</feature>
<dbReference type="PANTHER" id="PTHR13468:SF1">
    <property type="entry name" value="PROTEIN DEK"/>
    <property type="match status" value="1"/>
</dbReference>
<dbReference type="InterPro" id="IPR003034">
    <property type="entry name" value="SAP_dom"/>
</dbReference>
<evidence type="ECO:0000313" key="8">
    <source>
        <dbReference type="EMBL" id="KAJ3597962.1"/>
    </source>
</evidence>
<evidence type="ECO:0000256" key="2">
    <source>
        <dbReference type="ARBA" id="ARBA00022853"/>
    </source>
</evidence>
<dbReference type="SMART" id="SM00513">
    <property type="entry name" value="SAP"/>
    <property type="match status" value="1"/>
</dbReference>
<gene>
    <name evidence="8" type="ORF">NHX12_001477</name>
</gene>
<dbReference type="Pfam" id="PF02037">
    <property type="entry name" value="SAP"/>
    <property type="match status" value="1"/>
</dbReference>
<dbReference type="SUPFAM" id="SSF109715">
    <property type="entry name" value="DEK C-terminal domain"/>
    <property type="match status" value="1"/>
</dbReference>
<feature type="compositionally biased region" description="Low complexity" evidence="5">
    <location>
        <begin position="375"/>
        <end position="385"/>
    </location>
</feature>
<dbReference type="PANTHER" id="PTHR13468">
    <property type="entry name" value="DEK PROTEIN"/>
    <property type="match status" value="1"/>
</dbReference>
<evidence type="ECO:0000256" key="1">
    <source>
        <dbReference type="ARBA" id="ARBA00004123"/>
    </source>
</evidence>
<dbReference type="Proteomes" id="UP001148018">
    <property type="component" value="Unassembled WGS sequence"/>
</dbReference>
<feature type="domain" description="SAP" evidence="6">
    <location>
        <begin position="142"/>
        <end position="176"/>
    </location>
</feature>
<evidence type="ECO:0000256" key="3">
    <source>
        <dbReference type="ARBA" id="ARBA00023125"/>
    </source>
</evidence>
<keyword evidence="2" id="KW-0156">Chromatin regulator</keyword>
<dbReference type="EMBL" id="JANIIK010000109">
    <property type="protein sequence ID" value="KAJ3597962.1"/>
    <property type="molecule type" value="Genomic_DNA"/>
</dbReference>
<dbReference type="PROSITE" id="PS51998">
    <property type="entry name" value="DEK_C"/>
    <property type="match status" value="1"/>
</dbReference>
<evidence type="ECO:0008006" key="10">
    <source>
        <dbReference type="Google" id="ProtNLM"/>
    </source>
</evidence>
<sequence length="462" mass="51313">MSEITEEPAAAAAPGSGEEMVEQRPSDTPTPGKGRGRIPDLSEIVEGKRTKKTVERLEFQISKPKEKLKVEDGGGDKLGDIPRTNHMIGKLKPGDLKPLHAIMFDRPGKTVSMRKNMRQFNGFLFDVNSQQFTKKRDKMLRTSSLTNSKLRDICKVLDLEKKGTQPDLVDRILTFLSAPKNSGKRLLLKKKKRSKKKLSGDDSKTKSKPRPKSTSASPKKTKTGSKSKAIVMESSSDDDEEEEEDEDEDEKTGTQAEAEEEAKESGNEQVKSNHSDDSGEEGEEDEEEKEAEKEDDDDDDDDDDEESPKSKAPARKPAAGKRPRAPTKKSPTPRKRAKKVLSESDSEAEEKPKKKAVAKRATPAKPAAKTKKADSSSNSKKTTSTGPASEESSDDDRPLIKMVRQSPSDKQLKETVQSLLTDTDLEEITMKQICQRVYDAYPDHDLASRKDYIKKTVKSLII</sequence>
<dbReference type="AlphaFoldDB" id="A0A9Q0E4L7"/>
<dbReference type="GO" id="GO:0042393">
    <property type="term" value="F:histone binding"/>
    <property type="evidence" value="ECO:0007669"/>
    <property type="project" value="TreeGrafter"/>
</dbReference>
<feature type="compositionally biased region" description="Acidic residues" evidence="5">
    <location>
        <begin position="278"/>
        <end position="306"/>
    </location>
</feature>
<comment type="caution">
    <text evidence="8">The sequence shown here is derived from an EMBL/GenBank/DDBJ whole genome shotgun (WGS) entry which is preliminary data.</text>
</comment>
<keyword evidence="4" id="KW-0539">Nucleus</keyword>
<feature type="region of interest" description="Disordered" evidence="5">
    <location>
        <begin position="1"/>
        <end position="49"/>
    </location>
</feature>
<reference evidence="8" key="1">
    <citation type="submission" date="2022-07" db="EMBL/GenBank/DDBJ databases">
        <title>Chromosome-level genome of Muraenolepis orangiensis.</title>
        <authorList>
            <person name="Kim J."/>
        </authorList>
    </citation>
    <scope>NUCLEOTIDE SEQUENCE</scope>
    <source>
        <strain evidence="8">KU_S4_2022</strain>
        <tissue evidence="8">Muscle</tissue>
    </source>
</reference>
<feature type="compositionally biased region" description="Basic residues" evidence="5">
    <location>
        <begin position="312"/>
        <end position="339"/>
    </location>
</feature>
<keyword evidence="9" id="KW-1185">Reference proteome</keyword>
<dbReference type="GO" id="GO:2000779">
    <property type="term" value="P:regulation of double-strand break repair"/>
    <property type="evidence" value="ECO:0007669"/>
    <property type="project" value="TreeGrafter"/>
</dbReference>
<feature type="region of interest" description="Disordered" evidence="5">
    <location>
        <begin position="184"/>
        <end position="415"/>
    </location>
</feature>
<evidence type="ECO:0000259" key="7">
    <source>
        <dbReference type="PROSITE" id="PS51998"/>
    </source>
</evidence>
<dbReference type="Pfam" id="PF08766">
    <property type="entry name" value="DEK_C"/>
    <property type="match status" value="1"/>
</dbReference>
<dbReference type="PROSITE" id="PS50800">
    <property type="entry name" value="SAP"/>
    <property type="match status" value="1"/>
</dbReference>
<feature type="compositionally biased region" description="Basic residues" evidence="5">
    <location>
        <begin position="184"/>
        <end position="197"/>
    </location>
</feature>
<dbReference type="InterPro" id="IPR044198">
    <property type="entry name" value="DEK"/>
</dbReference>
<proteinExistence type="predicted"/>
<feature type="compositionally biased region" description="Polar residues" evidence="5">
    <location>
        <begin position="405"/>
        <end position="415"/>
    </location>
</feature>
<dbReference type="Gene3D" id="1.10.10.60">
    <property type="entry name" value="Homeodomain-like"/>
    <property type="match status" value="1"/>
</dbReference>
<accession>A0A9Q0E4L7</accession>
<evidence type="ECO:0000256" key="5">
    <source>
        <dbReference type="SAM" id="MobiDB-lite"/>
    </source>
</evidence>
<feature type="domain" description="DEK-C" evidence="7">
    <location>
        <begin position="406"/>
        <end position="462"/>
    </location>
</feature>
<feature type="compositionally biased region" description="Low complexity" evidence="5">
    <location>
        <begin position="7"/>
        <end position="18"/>
    </location>
</feature>
<feature type="compositionally biased region" description="Basic and acidic residues" evidence="5">
    <location>
        <begin position="263"/>
        <end position="277"/>
    </location>
</feature>
<dbReference type="GO" id="GO:0006325">
    <property type="term" value="P:chromatin organization"/>
    <property type="evidence" value="ECO:0007669"/>
    <property type="project" value="UniProtKB-KW"/>
</dbReference>
<evidence type="ECO:0000256" key="4">
    <source>
        <dbReference type="ARBA" id="ARBA00023242"/>
    </source>
</evidence>
<evidence type="ECO:0000313" key="9">
    <source>
        <dbReference type="Proteomes" id="UP001148018"/>
    </source>
</evidence>
<evidence type="ECO:0000259" key="6">
    <source>
        <dbReference type="PROSITE" id="PS50800"/>
    </source>
</evidence>
<keyword evidence="3" id="KW-0238">DNA-binding</keyword>
<dbReference type="InterPro" id="IPR014876">
    <property type="entry name" value="DEK_C"/>
</dbReference>
<dbReference type="OrthoDB" id="370884at2759"/>
<organism evidence="8 9">
    <name type="scientific">Muraenolepis orangiensis</name>
    <name type="common">Patagonian moray cod</name>
    <dbReference type="NCBI Taxonomy" id="630683"/>
    <lineage>
        <taxon>Eukaryota</taxon>
        <taxon>Metazoa</taxon>
        <taxon>Chordata</taxon>
        <taxon>Craniata</taxon>
        <taxon>Vertebrata</taxon>
        <taxon>Euteleostomi</taxon>
        <taxon>Actinopterygii</taxon>
        <taxon>Neopterygii</taxon>
        <taxon>Teleostei</taxon>
        <taxon>Neoteleostei</taxon>
        <taxon>Acanthomorphata</taxon>
        <taxon>Zeiogadaria</taxon>
        <taxon>Gadariae</taxon>
        <taxon>Gadiformes</taxon>
        <taxon>Muraenolepidoidei</taxon>
        <taxon>Muraenolepididae</taxon>
        <taxon>Muraenolepis</taxon>
    </lineage>
</organism>
<protein>
    <recommendedName>
        <fullName evidence="10">SAP domain-containing protein</fullName>
    </recommendedName>
</protein>
<dbReference type="GO" id="GO:0005634">
    <property type="term" value="C:nucleus"/>
    <property type="evidence" value="ECO:0007669"/>
    <property type="project" value="UniProtKB-SubCell"/>
</dbReference>